<dbReference type="InterPro" id="IPR014331">
    <property type="entry name" value="RNA_pol_sigma70_ECF_RHOBA"/>
</dbReference>
<dbReference type="SUPFAM" id="SSF88946">
    <property type="entry name" value="Sigma2 domain of RNA polymerase sigma factors"/>
    <property type="match status" value="1"/>
</dbReference>
<dbReference type="Proteomes" id="UP000011885">
    <property type="component" value="Unassembled WGS sequence"/>
</dbReference>
<feature type="domain" description="RNA polymerase sigma-70 region 2" evidence="5">
    <location>
        <begin position="15"/>
        <end position="80"/>
    </location>
</feature>
<feature type="domain" description="RNA polymerase sigma factor 70 region 4 type 2" evidence="6">
    <location>
        <begin position="110"/>
        <end position="161"/>
    </location>
</feature>
<dbReference type="NCBIfam" id="TIGR02937">
    <property type="entry name" value="sigma70-ECF"/>
    <property type="match status" value="1"/>
</dbReference>
<dbReference type="GO" id="GO:0006352">
    <property type="term" value="P:DNA-templated transcription initiation"/>
    <property type="evidence" value="ECO:0007669"/>
    <property type="project" value="InterPro"/>
</dbReference>
<evidence type="ECO:0000256" key="2">
    <source>
        <dbReference type="ARBA" id="ARBA00023015"/>
    </source>
</evidence>
<name>M5U2L0_9BACT</name>
<dbReference type="EMBL" id="ANOH01000204">
    <property type="protein sequence ID" value="EMI55680.1"/>
    <property type="molecule type" value="Genomic_DNA"/>
</dbReference>
<keyword evidence="3" id="KW-0731">Sigma factor</keyword>
<dbReference type="GO" id="GO:0003677">
    <property type="term" value="F:DNA binding"/>
    <property type="evidence" value="ECO:0007669"/>
    <property type="project" value="InterPro"/>
</dbReference>
<dbReference type="InterPro" id="IPR036388">
    <property type="entry name" value="WH-like_DNA-bd_sf"/>
</dbReference>
<dbReference type="OrthoDB" id="6383365at2"/>
<evidence type="ECO:0000313" key="8">
    <source>
        <dbReference type="Proteomes" id="UP000011885"/>
    </source>
</evidence>
<dbReference type="InterPro" id="IPR014284">
    <property type="entry name" value="RNA_pol_sigma-70_dom"/>
</dbReference>
<dbReference type="PANTHER" id="PTHR43133:SF51">
    <property type="entry name" value="RNA POLYMERASE SIGMA FACTOR"/>
    <property type="match status" value="1"/>
</dbReference>
<evidence type="ECO:0000256" key="1">
    <source>
        <dbReference type="ARBA" id="ARBA00010641"/>
    </source>
</evidence>
<dbReference type="PANTHER" id="PTHR43133">
    <property type="entry name" value="RNA POLYMERASE ECF-TYPE SIGMA FACTO"/>
    <property type="match status" value="1"/>
</dbReference>
<dbReference type="AlphaFoldDB" id="M5U2L0"/>
<dbReference type="Gene3D" id="1.10.10.10">
    <property type="entry name" value="Winged helix-like DNA-binding domain superfamily/Winged helix DNA-binding domain"/>
    <property type="match status" value="1"/>
</dbReference>
<dbReference type="RefSeq" id="WP_008679311.1">
    <property type="nucleotide sequence ID" value="NZ_ANOH01000204.1"/>
</dbReference>
<dbReference type="GO" id="GO:0016987">
    <property type="term" value="F:sigma factor activity"/>
    <property type="evidence" value="ECO:0007669"/>
    <property type="project" value="UniProtKB-KW"/>
</dbReference>
<keyword evidence="8" id="KW-1185">Reference proteome</keyword>
<evidence type="ECO:0000313" key="7">
    <source>
        <dbReference type="EMBL" id="EMI55680.1"/>
    </source>
</evidence>
<keyword evidence="4" id="KW-0804">Transcription</keyword>
<comment type="caution">
    <text evidence="7">The sequence shown here is derived from an EMBL/GenBank/DDBJ whole genome shotgun (WGS) entry which is preliminary data.</text>
</comment>
<gene>
    <name evidence="7" type="ORF">RSSM_02891</name>
</gene>
<dbReference type="InterPro" id="IPR039425">
    <property type="entry name" value="RNA_pol_sigma-70-like"/>
</dbReference>
<evidence type="ECO:0000256" key="3">
    <source>
        <dbReference type="ARBA" id="ARBA00023082"/>
    </source>
</evidence>
<dbReference type="Pfam" id="PF04542">
    <property type="entry name" value="Sigma70_r2"/>
    <property type="match status" value="1"/>
</dbReference>
<dbReference type="InterPro" id="IPR013324">
    <property type="entry name" value="RNA_pol_sigma_r3/r4-like"/>
</dbReference>
<dbReference type="NCBIfam" id="TIGR02989">
    <property type="entry name" value="Sig-70_gvs1"/>
    <property type="match status" value="1"/>
</dbReference>
<dbReference type="InterPro" id="IPR007627">
    <property type="entry name" value="RNA_pol_sigma70_r2"/>
</dbReference>
<dbReference type="Pfam" id="PF08281">
    <property type="entry name" value="Sigma70_r4_2"/>
    <property type="match status" value="1"/>
</dbReference>
<sequence>MLEEDQQVRFTKLWTDAQPTVSRYVSSLVRDQWAVRDIVQNTSLVLLKKFPEYDESRPFLPWAIGLAKFEVLSHHRDTARNRLICDTEFVELYTQKWAEIAPQLGDEAAALRHCIDELNGRPRTIVSLRYVEGQTSNAIASELDLSAANVRTILKRTRETLRRCIRKQIELQGGTA</sequence>
<organism evidence="7 8">
    <name type="scientific">Rhodopirellula sallentina SM41</name>
    <dbReference type="NCBI Taxonomy" id="1263870"/>
    <lineage>
        <taxon>Bacteria</taxon>
        <taxon>Pseudomonadati</taxon>
        <taxon>Planctomycetota</taxon>
        <taxon>Planctomycetia</taxon>
        <taxon>Pirellulales</taxon>
        <taxon>Pirellulaceae</taxon>
        <taxon>Rhodopirellula</taxon>
    </lineage>
</organism>
<accession>M5U2L0</accession>
<dbReference type="PATRIC" id="fig|1263870.3.peg.3071"/>
<keyword evidence="2" id="KW-0805">Transcription regulation</keyword>
<dbReference type="Gene3D" id="1.10.1740.10">
    <property type="match status" value="1"/>
</dbReference>
<protein>
    <submittedName>
        <fullName evidence="7">RNA polymerase sigma-70 ECF-like, Rhodopirellula baltica</fullName>
    </submittedName>
</protein>
<reference evidence="7 8" key="1">
    <citation type="journal article" date="2013" name="Mar. Genomics">
        <title>Expression of sulfatases in Rhodopirellula baltica and the diversity of sulfatases in the genus Rhodopirellula.</title>
        <authorList>
            <person name="Wegner C.E."/>
            <person name="Richter-Heitmann T."/>
            <person name="Klindworth A."/>
            <person name="Klockow C."/>
            <person name="Richter M."/>
            <person name="Achstetter T."/>
            <person name="Glockner F.O."/>
            <person name="Harder J."/>
        </authorList>
    </citation>
    <scope>NUCLEOTIDE SEQUENCE [LARGE SCALE GENOMIC DNA]</scope>
    <source>
        <strain evidence="7 8">SM41</strain>
    </source>
</reference>
<dbReference type="CDD" id="cd06171">
    <property type="entry name" value="Sigma70_r4"/>
    <property type="match status" value="1"/>
</dbReference>
<evidence type="ECO:0000256" key="4">
    <source>
        <dbReference type="ARBA" id="ARBA00023163"/>
    </source>
</evidence>
<dbReference type="InterPro" id="IPR013249">
    <property type="entry name" value="RNA_pol_sigma70_r4_t2"/>
</dbReference>
<evidence type="ECO:0000259" key="6">
    <source>
        <dbReference type="Pfam" id="PF08281"/>
    </source>
</evidence>
<comment type="similarity">
    <text evidence="1">Belongs to the sigma-70 factor family. ECF subfamily.</text>
</comment>
<dbReference type="SUPFAM" id="SSF88659">
    <property type="entry name" value="Sigma3 and sigma4 domains of RNA polymerase sigma factors"/>
    <property type="match status" value="1"/>
</dbReference>
<proteinExistence type="inferred from homology"/>
<evidence type="ECO:0000259" key="5">
    <source>
        <dbReference type="Pfam" id="PF04542"/>
    </source>
</evidence>
<dbReference type="InterPro" id="IPR013325">
    <property type="entry name" value="RNA_pol_sigma_r2"/>
</dbReference>